<evidence type="ECO:0000313" key="3">
    <source>
        <dbReference type="Proteomes" id="UP000323930"/>
    </source>
</evidence>
<dbReference type="SUPFAM" id="SSF52980">
    <property type="entry name" value="Restriction endonuclease-like"/>
    <property type="match status" value="1"/>
</dbReference>
<dbReference type="InterPro" id="IPR007560">
    <property type="entry name" value="Restrct_endonuc_IV_Mrr"/>
</dbReference>
<keyword evidence="2" id="KW-0255">Endonuclease</keyword>
<dbReference type="EMBL" id="VSDQ01000241">
    <property type="protein sequence ID" value="TYA89197.1"/>
    <property type="molecule type" value="Genomic_DNA"/>
</dbReference>
<organism evidence="2 3">
    <name type="scientific">Seonamhaeicola marinus</name>
    <dbReference type="NCBI Taxonomy" id="1912246"/>
    <lineage>
        <taxon>Bacteria</taxon>
        <taxon>Pseudomonadati</taxon>
        <taxon>Bacteroidota</taxon>
        <taxon>Flavobacteriia</taxon>
        <taxon>Flavobacteriales</taxon>
        <taxon>Flavobacteriaceae</taxon>
    </lineage>
</organism>
<dbReference type="GO" id="GO:0009307">
    <property type="term" value="P:DNA restriction-modification system"/>
    <property type="evidence" value="ECO:0007669"/>
    <property type="project" value="InterPro"/>
</dbReference>
<dbReference type="GO" id="GO:0004519">
    <property type="term" value="F:endonuclease activity"/>
    <property type="evidence" value="ECO:0007669"/>
    <property type="project" value="UniProtKB-KW"/>
</dbReference>
<name>A0A5D0J3R6_9FLAO</name>
<dbReference type="Pfam" id="PF04471">
    <property type="entry name" value="Mrr_cat"/>
    <property type="match status" value="1"/>
</dbReference>
<sequence>MTIDNKPQNWKELQIKVGKILTQCGFVVSVEKKVQSIRSQIEIDVYAEESIDDRPYKILIECKMWKSNIPQLYVHGLRTVVSDVGANIGYIITTSDFQKGAVESIKNTNVELITWSEFQKKFFKSWYLNFFSKKLHFDILKNNYDPTSIQFYDDYDKIKRQDFNTLIEKYNLLNLISDHFPHHIMKEFVGQLTDIENKLPLEEKLITEEWEYNLDLLPKELLRVENYSQFLSLLRIFAQPVYSEMDKLDLDSNLDYE</sequence>
<dbReference type="Gene3D" id="3.40.1350.10">
    <property type="match status" value="1"/>
</dbReference>
<dbReference type="OrthoDB" id="4078759at2"/>
<comment type="caution">
    <text evidence="2">The sequence shown here is derived from an EMBL/GenBank/DDBJ whole genome shotgun (WGS) entry which is preliminary data.</text>
</comment>
<protein>
    <submittedName>
        <fullName evidence="2">Restriction endonuclease</fullName>
    </submittedName>
</protein>
<keyword evidence="2" id="KW-0540">Nuclease</keyword>
<dbReference type="Proteomes" id="UP000323930">
    <property type="component" value="Unassembled WGS sequence"/>
</dbReference>
<gene>
    <name evidence="2" type="ORF">FUA24_03410</name>
</gene>
<dbReference type="GO" id="GO:0003677">
    <property type="term" value="F:DNA binding"/>
    <property type="evidence" value="ECO:0007669"/>
    <property type="project" value="InterPro"/>
</dbReference>
<dbReference type="InterPro" id="IPR011856">
    <property type="entry name" value="tRNA_endonuc-like_dom_sf"/>
</dbReference>
<feature type="domain" description="Restriction endonuclease type IV Mrr" evidence="1">
    <location>
        <begin position="9"/>
        <end position="119"/>
    </location>
</feature>
<accession>A0A5D0J3R6</accession>
<keyword evidence="2" id="KW-0378">Hydrolase</keyword>
<dbReference type="RefSeq" id="WP_148540063.1">
    <property type="nucleotide sequence ID" value="NZ_VSDQ01000241.1"/>
</dbReference>
<reference evidence="2 3" key="1">
    <citation type="submission" date="2019-08" db="EMBL/GenBank/DDBJ databases">
        <title>Seonamhaeicola sediminis sp. nov., isolated from marine sediment.</title>
        <authorList>
            <person name="Cao W.R."/>
        </authorList>
    </citation>
    <scope>NUCLEOTIDE SEQUENCE [LARGE SCALE GENOMIC DNA]</scope>
    <source>
        <strain evidence="2 3">B011</strain>
    </source>
</reference>
<proteinExistence type="predicted"/>
<dbReference type="InterPro" id="IPR011335">
    <property type="entry name" value="Restrct_endonuc-II-like"/>
</dbReference>
<evidence type="ECO:0000259" key="1">
    <source>
        <dbReference type="Pfam" id="PF04471"/>
    </source>
</evidence>
<dbReference type="AlphaFoldDB" id="A0A5D0J3R6"/>
<evidence type="ECO:0000313" key="2">
    <source>
        <dbReference type="EMBL" id="TYA89197.1"/>
    </source>
</evidence>
<keyword evidence="3" id="KW-1185">Reference proteome</keyword>